<name>A0A843UZ34_COLES</name>
<reference evidence="1" key="1">
    <citation type="submission" date="2017-07" db="EMBL/GenBank/DDBJ databases">
        <title>Taro Niue Genome Assembly and Annotation.</title>
        <authorList>
            <person name="Atibalentja N."/>
            <person name="Keating K."/>
            <person name="Fields C.J."/>
        </authorList>
    </citation>
    <scope>NUCLEOTIDE SEQUENCE</scope>
    <source>
        <strain evidence="1">Niue_2</strain>
        <tissue evidence="1">Leaf</tissue>
    </source>
</reference>
<protein>
    <submittedName>
        <fullName evidence="1">Uncharacterized protein</fullName>
    </submittedName>
</protein>
<feature type="non-terminal residue" evidence="1">
    <location>
        <position position="121"/>
    </location>
</feature>
<dbReference type="AlphaFoldDB" id="A0A843UZ34"/>
<dbReference type="EMBL" id="NMUH01000933">
    <property type="protein sequence ID" value="MQL86870.1"/>
    <property type="molecule type" value="Genomic_DNA"/>
</dbReference>
<dbReference type="Proteomes" id="UP000652761">
    <property type="component" value="Unassembled WGS sequence"/>
</dbReference>
<comment type="caution">
    <text evidence="1">The sequence shown here is derived from an EMBL/GenBank/DDBJ whole genome shotgun (WGS) entry which is preliminary data.</text>
</comment>
<keyword evidence="2" id="KW-1185">Reference proteome</keyword>
<proteinExistence type="predicted"/>
<organism evidence="1 2">
    <name type="scientific">Colocasia esculenta</name>
    <name type="common">Wild taro</name>
    <name type="synonym">Arum esculentum</name>
    <dbReference type="NCBI Taxonomy" id="4460"/>
    <lineage>
        <taxon>Eukaryota</taxon>
        <taxon>Viridiplantae</taxon>
        <taxon>Streptophyta</taxon>
        <taxon>Embryophyta</taxon>
        <taxon>Tracheophyta</taxon>
        <taxon>Spermatophyta</taxon>
        <taxon>Magnoliopsida</taxon>
        <taxon>Liliopsida</taxon>
        <taxon>Araceae</taxon>
        <taxon>Aroideae</taxon>
        <taxon>Colocasieae</taxon>
        <taxon>Colocasia</taxon>
    </lineage>
</organism>
<feature type="non-terminal residue" evidence="1">
    <location>
        <position position="1"/>
    </location>
</feature>
<accession>A0A843UZ34</accession>
<gene>
    <name evidence="1" type="ORF">Taro_019403</name>
</gene>
<sequence length="121" mass="12815">VRLLCKVPARIAVSAAVAVPRGSPGAVLLVVFGAFERVCVPLRLREPACCVAFTGAELCLALTGCELWLRTVSRSFLLLPCSSEFEVCGWFGWCVLEGFSQSGALVVLVEVLPGLAYVASV</sequence>
<evidence type="ECO:0000313" key="2">
    <source>
        <dbReference type="Proteomes" id="UP000652761"/>
    </source>
</evidence>
<evidence type="ECO:0000313" key="1">
    <source>
        <dbReference type="EMBL" id="MQL86870.1"/>
    </source>
</evidence>